<dbReference type="Proteomes" id="UP001159405">
    <property type="component" value="Unassembled WGS sequence"/>
</dbReference>
<feature type="domain" description="C-type lectin" evidence="15">
    <location>
        <begin position="482"/>
        <end position="580"/>
    </location>
</feature>
<keyword evidence="10" id="KW-0325">Glycoprotein</keyword>
<evidence type="ECO:0000259" key="18">
    <source>
        <dbReference type="PROSITE" id="PS51111"/>
    </source>
</evidence>
<dbReference type="InterPro" id="IPR036392">
    <property type="entry name" value="PLAT/LH2_dom_sf"/>
</dbReference>
<dbReference type="InterPro" id="IPR008979">
    <property type="entry name" value="Galactose-bd-like_sf"/>
</dbReference>
<sequence length="4392" mass="491004">MNSSSGDCGNATDGNSTTAWESSGVINSYLKIGFHTSFTVNKLRIQQSVTTGQQIQEILLEFSDCSHEKFTLKANSSHFEELSFLSRPAKWIKFTVKKLYGASGGVGIQEIEVYNEYCNQKSLCDAVLLNSNNQSSHYRLHSRKFQFMIDAQRKVTVLLTSGSLVTSSRYEIIIGSAEDNQLKLKRIKGNITADLLVKHVTGPLKENEMRSFWIEVESDRVVFGSGEVLYLFWRDSDPINVKYVFFSTTTSTAIIHVCGRTDQCYKDATHYWPLDKPVFVKDINNGKIGKIHGPWITERAAAKADFSPLALSINSSASWVDLGDLSDSCLSIPSKCPNGFSLSFKASISGTGTGYLLSLGTVSIFYVDETMYFTVKDTHKEWEVKGAFKRNTWQTFSIGWSYANGLTAVIVGNAATVLYDFSGKTVTPSAVTNGSFTIGRPKYFSGAIRDVAIWELEISEERMKTLHVCNDPDSCPVGWKYFDGSCYKVSPSNLSASAAREACFNETADLVKITSEEENAFVRSLLKGDAWIGLKRKPNDVLYYWRDGMKVSYEKWSNGSSSGDCVVMESSGNWSKTSCSSYTLRYVCEQVPYQYLGCYKDGDTSPAFVFNPGGYKPSSMTPGLCMHECGTWYYNYAAVKGGMLCLCSNSTSPAAEGAADMCFWPCFGSGNLKCGGKSHISVFKSVTVWPRRLDMSLDSSVYTFKAFNITLTPMLSANETVESYTINIGDGTTHYTTHSPATIAILHPGSYYIKGTAIVKHSKTGYRSTIESPVETRRVVSELTGLNMSCQSCAPVNVSAGCSVMFRYGSNVNYSVQFGDGKGPDSGSLPDAAVLTVGTPAGEAHSPITSDGLYLMAGTEVKSKGEAVALEMDVETGGSLEIMVYRPTCTDSTQQYCTSTKTCISDITMCTGSEKKTCDNDAIFSFSDGLCVVQSMSRCKNETLPYGNFNYQQIHKYLVYTTSGPKRILIEDENQRFQLQPGDVFGVRFASSGPTGALKTSSSGSSLFYSSAVINKTGSGILRGNYHPFTEDSPQNRSILPAIALVVSTVSESRVERVYEKFGHKTIALSVGNSVRRENVTKSICLQEMVTELQLNIPEVFPSAESVNLTGSITKGTNVTFIWDFGDNSNDTTKLPWVTKIFDNTGERTLGVLAGNKIGVAALWCQVVIQERIAGLKFKNDSLKTIENGTTASIGWTLFNGSHVEFNVTITLPDGSMETRNLTDVKVPGARFFGLYKSNFTTVGWYSVVITATNRVNNETIAGNLSVQYAIHGVVVEHPLILKTNETFNFTVLPHLGDEMARYTLHTMDGKTTNSTDKVIPYTYTTAGRYKVALIASNDVSSMLVNCTEIIVQDVIEGLKYTSVNHSVAVNAPAEIHWRLTQGSELLFSIDYGDGSQKIVNRSLSAGDIFVAISTHNYTEPGKYVVVINASNLVDSKTINTTVYVETPAEGPGLAIWRTTFPKAQEKLCNKTLYIAANNSVTLNVTISNGTNLNVAINFGDNSSDESLYFPREFPTSGWSTNHSYSIAGKYNITVTFFNRNPSNVSYTCLLIVQYEVKKVMVTSDSPRNSSDAAVTLNVSFPGPDFKPSGPLNYYWRYGDNNYSLTNNSMTVYNYPNKCGVYIVTVNVSNEISSEIGSVEVIIQDAIQGLEIITKHTEYENQSCSDFTLRNDTYPVEYDVSFKAIITNGTNVTFTWNFDNDGDKSYRNRTFLHKFSTCEHTKCEHTIRLKAKNKVSEMTTDVTITLMESIRGVNLTDDGPTEQKKPVNFTLAVGQMGNSPCFLLNAADGAIYPEQFKENKCWNLDCKGNNCIQHFRVTYKNARGYTVNFRATNLVSCIDLKKPVLVGRGYCEIPKIRVPGFESGKTKTFRRSEKITIETENEIKCFNDTTEFRWKITKRCGSDEDDLMPKEIPPKLAKLDYPARHFNICAKIEFQFSINMTWAEGFYNEEIFSIEIIPTPLVASILGGSKRTVGNDVMVQIDASKSVDPDEPESNFEFAWFCNFSRGKLPENISSIETKNPLSNGSCFGYAPGQLTDFNETKIITLNTSMAIPNSTYTIRFIMAKSGRQSFKDQNITLVPGDPPDVSIECVKNCKEKLNPSEKFSLKGKGKSKGNRKINYKWSVQNCTSGGSCLDETIPQNFLAVPDTTSETLVINPDYFKADINYTVTLSGNVDGGATGTSTYDVVVNKPPANGNCRVSHKEGEPLKTLFIITCTNFKDRDEPLTYTFFYKKAEGGPLSLLDQSLSPVLKDFRLSSGLKENDYKYNFVVKVTDKLGASVDYKIPETIKVKPNEEKPTAEDLTKLLDENLGEITAGGNLNLKLSFVSSFAQALNEQDTEEQSGEDVEANKKFIDKLVSIALDNTEVKEDMNLADVTQLSGTLSDATSVAKQNSPNVINKVSSFIKNAGNAIRKQAKTASSKDIEGASESVVGTAINVILSDSSNKDSDGNNTQAAVKTIETVGTAMLTTLIAGEKEITIERKSLALGVERYNAKDMGNKTIALNGSEVILPANFTTCGNQNSSVNRMILVSNENLYSGGEGGGQVTDKIVSLSFSGSKDDGNDNVDDAECKVKGLEEEISVMLPRNNTAKDPPVQDGSLRSDKYSIREFNLTENASAVTVQVAWNISVAVQIYIKKGSRPKPEEGVYDFNATFRLGGRYSDHSTNLSRCELFLSNDDLNWTAAGQYFVMMGYTKNDSLPVEELKKIGSDDTVPYTFSMYTSKCMFYDKKKNVWSTDGLKVGPKTNLRSTECLTTHLTTFGCSFFVPPNKINFDKLSVQQLLDSPHALIFVCVILGLYLICLIPARRADKRDALQTGVTPLPDNDSRDTYCYEIHVHTGFIRGAGTSAEVSIVLTGGLEETEPRVLKDPNRKNFKTGSVDPFLLTVPQSLGSLKHIRIWHNNGGNYPSWNLLRVMIQDLQTDQRWWFVCDDWLAVDEGDGKIERILYPASKKDLTKFNVLFTSEVRKNLTDGHIWFSVVARPPRSNFTRVQRLTCCLSILMTTLIANAMFYQLGENETPKNAIRIMGFSFSIRQVSIGFMSSMIVFPANLIIVTIFRKAKPKASQYEVKSGRIEGEDVDIETGEEKKKSPKKFVLPHWFVYVAYVMAFIATCTSASFVIMYGMEFGPEKSARWLSSITISFLQDVLFTQPIKVFIMATLFALLIKDPKKAEQESFADANTLANDEEWLQKNTEDLDPETQQTLKQLINDKPPDEAKLEIARKLRMKERQMESIIREIAWYVIFLLVLLTIAYGNRDLTTSKVTRYMKDTFEDSVHGENVTYGKVHEISHYWTWIRTIFIPSLMPRYYYDDVSDYDRRFLADTPTAFLLGVARLRQLRIKKDTCVFKRYFLYFIHECNDFYSVDEEDRGSYLPGWKVKPTTSNQSLLANSKPDPWMYQTGSQLNTYPYWGYKATYSAGGFVQELPNNESEALNAIQNLSDTNWLDRYTRAIFSEFAIYNANTNLFSVVTLLFEQLPTGSLTPYPSILTLRLFRYVGGEMYFVLTCEIVYLLFCIYFVLKEIKQFVKKGKEHLKNPWSVLEIFLTCLSLTAVGLYFARLAFTKRALKAMNNNLGTSFVSFHYTAFLDEWFKCIIGIIVFLSILKVFRLLRFNRRMSMLQQVLKRCFTQLMSFMIMFALAFLAFALLACLVFGQIMEGFGTFLDSCASLMDTLLGKFALKEMSQANRIIGPIFFYSYTVSMVFILINMFVTIINDTFTEVRSDVEKQSNDYEIVDFMIHRLKKNIGKTIGHAIHPVYKEPKSDLELKFDKIVDDADNVMHFMRNMTFEDFRKTRWFQNETCTEKKKNLIRLLMEVDWDYYEDELCDSIPVFERFLSERSEEELEAMLQAYRQKRMVEDLVFDKINGEDSSSQSDSDSDDSSDDLDNTSDDEQSSNDENRSETDPNVESDRRPSTSTYSTSSTSSAKVPGTAARVLTPALIITDVRPETVVELEQHVEENMRKSSFADQGVSDNELLAILEDVQRDVESRCATDAELDSILYEDTFTPRRCDSNPETSFADKKTKKRKKTAELPVEEKTIKEAWVTVSLTAKEPDDVYENTTEGMDGEENAKAKNKMGMETASEVEEKQNKRLKKKGKQVREDHISAVEDGERKPNKTGKKKKKGQDGVDVGAEDNLQGETRDGEGTKRKKKSAASLNLEVIGESDKKETSGREVAKKEKKKKTIADKAKEEDDGENGSEEQVERESRKESIEISAAEEERAKEGERRKKRKKKKEAMEEKGEEKTKGDVDEETETKKNSNEFSEMFEEVLGSSCDDQTSLKKIKKKGKAKKKLVVEEDDGSGLFKSGETSYGSGEQQKEIKFSMEESSVERKESADQTGLKKMRKKGKAKKKFVLEEEDRSSLFKSGETSYGSGEEQKERKFSLEESSVERKESVA</sequence>
<accession>A0ABN8MXI2</accession>
<feature type="compositionally biased region" description="Polar residues" evidence="13">
    <location>
        <begin position="4359"/>
        <end position="4368"/>
    </location>
</feature>
<keyword evidence="7 14" id="KW-1133">Transmembrane helix</keyword>
<dbReference type="Gene3D" id="3.10.100.10">
    <property type="entry name" value="Mannose-Binding Protein A, subunit A"/>
    <property type="match status" value="1"/>
</dbReference>
<dbReference type="InterPro" id="IPR046791">
    <property type="entry name" value="Polycystin_dom"/>
</dbReference>
<keyword evidence="8" id="KW-0969">Cilium</keyword>
<dbReference type="SMART" id="SM00089">
    <property type="entry name" value="PKD"/>
    <property type="match status" value="6"/>
</dbReference>
<feature type="transmembrane region" description="Helical" evidence="14">
    <location>
        <begin position="3033"/>
        <end position="3055"/>
    </location>
</feature>
<dbReference type="SUPFAM" id="SSF49723">
    <property type="entry name" value="Lipase/lipooxygenase domain (PLAT/LH2 domain)"/>
    <property type="match status" value="1"/>
</dbReference>
<keyword evidence="5 14" id="KW-0812">Transmembrane</keyword>
<evidence type="ECO:0000313" key="21">
    <source>
        <dbReference type="Proteomes" id="UP001159405"/>
    </source>
</evidence>
<dbReference type="Pfam" id="PF20519">
    <property type="entry name" value="Polycystin_dom"/>
    <property type="match status" value="1"/>
</dbReference>
<dbReference type="Pfam" id="PF00801">
    <property type="entry name" value="PKD"/>
    <property type="match status" value="4"/>
</dbReference>
<feature type="domain" description="PLAT" evidence="17">
    <location>
        <begin position="2829"/>
        <end position="2946"/>
    </location>
</feature>
<dbReference type="InterPro" id="IPR000203">
    <property type="entry name" value="GPS"/>
</dbReference>
<dbReference type="PRINTS" id="PR01433">
    <property type="entry name" value="POLYCYSTIN2"/>
</dbReference>
<dbReference type="InterPro" id="IPR055826">
    <property type="entry name" value="DUF7402"/>
</dbReference>
<dbReference type="SUPFAM" id="SSF56436">
    <property type="entry name" value="C-type lectin-like"/>
    <property type="match status" value="1"/>
</dbReference>
<feature type="transmembrane region" description="Helical" evidence="14">
    <location>
        <begin position="2786"/>
        <end position="2804"/>
    </location>
</feature>
<feature type="transmembrane region" description="Helical" evidence="14">
    <location>
        <begin position="3655"/>
        <end position="3675"/>
    </location>
</feature>
<feature type="compositionally biased region" description="Basic and acidic residues" evidence="13">
    <location>
        <begin position="4231"/>
        <end position="4255"/>
    </location>
</feature>
<dbReference type="Gene3D" id="2.60.120.260">
    <property type="entry name" value="Galactose-binding domain-like"/>
    <property type="match status" value="1"/>
</dbReference>
<feature type="transmembrane region" description="Helical" evidence="14">
    <location>
        <begin position="3232"/>
        <end position="3252"/>
    </location>
</feature>
<feature type="transmembrane region" description="Helical" evidence="14">
    <location>
        <begin position="3097"/>
        <end position="3120"/>
    </location>
</feature>
<dbReference type="SUPFAM" id="SSF49299">
    <property type="entry name" value="PKD domain"/>
    <property type="match status" value="5"/>
</dbReference>
<dbReference type="InterPro" id="IPR003915">
    <property type="entry name" value="PKD_2"/>
</dbReference>
<evidence type="ECO:0000256" key="3">
    <source>
        <dbReference type="ARBA" id="ARBA00007200"/>
    </source>
</evidence>
<dbReference type="InterPro" id="IPR002859">
    <property type="entry name" value="PKD/REJ-like"/>
</dbReference>
<feature type="compositionally biased region" description="Basic and acidic residues" evidence="13">
    <location>
        <begin position="4159"/>
        <end position="4172"/>
    </location>
</feature>
<dbReference type="InterPro" id="IPR014010">
    <property type="entry name" value="REJ_dom"/>
</dbReference>
<feature type="compositionally biased region" description="Basic residues" evidence="13">
    <location>
        <begin position="4277"/>
        <end position="4288"/>
    </location>
</feature>
<dbReference type="PROSITE" id="PS51111">
    <property type="entry name" value="REJ"/>
    <property type="match status" value="1"/>
</dbReference>
<dbReference type="InterPro" id="IPR016186">
    <property type="entry name" value="C-type_lectin-like/link_sf"/>
</dbReference>
<dbReference type="PROSITE" id="PS50093">
    <property type="entry name" value="PKD"/>
    <property type="match status" value="4"/>
</dbReference>
<feature type="domain" description="PKD" evidence="16">
    <location>
        <begin position="1297"/>
        <end position="1353"/>
    </location>
</feature>
<dbReference type="Pfam" id="PF02010">
    <property type="entry name" value="REJ"/>
    <property type="match status" value="1"/>
</dbReference>
<dbReference type="SMART" id="SM00321">
    <property type="entry name" value="WSC"/>
    <property type="match status" value="1"/>
</dbReference>
<proteinExistence type="inferred from homology"/>
<feature type="domain" description="WSC" evidence="19">
    <location>
        <begin position="592"/>
        <end position="686"/>
    </location>
</feature>
<dbReference type="Pfam" id="PF01477">
    <property type="entry name" value="PLAT"/>
    <property type="match status" value="1"/>
</dbReference>
<keyword evidence="9 14" id="KW-0472">Membrane</keyword>
<evidence type="ECO:0000256" key="12">
    <source>
        <dbReference type="PROSITE-ProRule" id="PRU00152"/>
    </source>
</evidence>
<feature type="transmembrane region" description="Helical" evidence="14">
    <location>
        <begin position="3140"/>
        <end position="3163"/>
    </location>
</feature>
<dbReference type="PANTHER" id="PTHR10877">
    <property type="entry name" value="POLYCYSTIN FAMILY MEMBER"/>
    <property type="match status" value="1"/>
</dbReference>
<dbReference type="Pfam" id="PF01822">
    <property type="entry name" value="WSC"/>
    <property type="match status" value="1"/>
</dbReference>
<feature type="compositionally biased region" description="Acidic residues" evidence="13">
    <location>
        <begin position="4187"/>
        <end position="4196"/>
    </location>
</feature>
<keyword evidence="21" id="KW-1185">Reference proteome</keyword>
<feature type="compositionally biased region" description="Basic and acidic residues" evidence="13">
    <location>
        <begin position="4312"/>
        <end position="4331"/>
    </location>
</feature>
<feature type="domain" description="PKD" evidence="16">
    <location>
        <begin position="1116"/>
        <end position="1176"/>
    </location>
</feature>
<evidence type="ECO:0000313" key="20">
    <source>
        <dbReference type="EMBL" id="CAH3036844.1"/>
    </source>
</evidence>
<feature type="compositionally biased region" description="Basic and acidic residues" evidence="13">
    <location>
        <begin position="4197"/>
        <end position="4222"/>
    </location>
</feature>
<comment type="caution">
    <text evidence="12">Lacks conserved residue(s) required for the propagation of feature annotation.</text>
</comment>
<organism evidence="20 21">
    <name type="scientific">Porites lobata</name>
    <dbReference type="NCBI Taxonomy" id="104759"/>
    <lineage>
        <taxon>Eukaryota</taxon>
        <taxon>Metazoa</taxon>
        <taxon>Cnidaria</taxon>
        <taxon>Anthozoa</taxon>
        <taxon>Hexacorallia</taxon>
        <taxon>Scleractinia</taxon>
        <taxon>Fungiina</taxon>
        <taxon>Poritidae</taxon>
        <taxon>Porites</taxon>
    </lineage>
</organism>
<evidence type="ECO:0000259" key="16">
    <source>
        <dbReference type="PROSITE" id="PS50093"/>
    </source>
</evidence>
<evidence type="ECO:0000256" key="1">
    <source>
        <dbReference type="ARBA" id="ARBA00004138"/>
    </source>
</evidence>
<feature type="transmembrane region" description="Helical" evidence="14">
    <location>
        <begin position="3687"/>
        <end position="3709"/>
    </location>
</feature>
<evidence type="ECO:0000259" key="19">
    <source>
        <dbReference type="PROSITE" id="PS51212"/>
    </source>
</evidence>
<feature type="transmembrane region" description="Helical" evidence="14">
    <location>
        <begin position="3536"/>
        <end position="3558"/>
    </location>
</feature>
<dbReference type="InterPro" id="IPR016187">
    <property type="entry name" value="CTDL_fold"/>
</dbReference>
<dbReference type="CDD" id="cd00037">
    <property type="entry name" value="CLECT"/>
    <property type="match status" value="1"/>
</dbReference>
<evidence type="ECO:0000256" key="11">
    <source>
        <dbReference type="ARBA" id="ARBA00023273"/>
    </source>
</evidence>
<comment type="caution">
    <text evidence="20">The sequence shown here is derived from an EMBL/GenBank/DDBJ whole genome shotgun (WGS) entry which is preliminary data.</text>
</comment>
<protein>
    <submittedName>
        <fullName evidence="20">Uncharacterized protein</fullName>
    </submittedName>
</protein>
<feature type="region of interest" description="Disordered" evidence="13">
    <location>
        <begin position="3861"/>
        <end position="3925"/>
    </location>
</feature>
<dbReference type="SUPFAM" id="SSF49785">
    <property type="entry name" value="Galactose-binding domain-like"/>
    <property type="match status" value="1"/>
</dbReference>
<dbReference type="Pfam" id="PF08016">
    <property type="entry name" value="PKD_channel"/>
    <property type="match status" value="1"/>
</dbReference>
<dbReference type="InterPro" id="IPR002889">
    <property type="entry name" value="WSC_carb-bd"/>
</dbReference>
<feature type="compositionally biased region" description="Basic and acidic residues" evidence="13">
    <location>
        <begin position="4094"/>
        <end position="4110"/>
    </location>
</feature>
<dbReference type="CDD" id="cd01752">
    <property type="entry name" value="PLAT_polycystin"/>
    <property type="match status" value="1"/>
</dbReference>
<dbReference type="SMART" id="SM00034">
    <property type="entry name" value="CLECT"/>
    <property type="match status" value="1"/>
</dbReference>
<dbReference type="PROSITE" id="PS50041">
    <property type="entry name" value="C_TYPE_LECTIN_2"/>
    <property type="match status" value="1"/>
</dbReference>
<dbReference type="SUPFAM" id="SSF49899">
    <property type="entry name" value="Concanavalin A-like lectins/glucanases"/>
    <property type="match status" value="1"/>
</dbReference>
<feature type="transmembrane region" description="Helical" evidence="14">
    <location>
        <begin position="3626"/>
        <end position="3649"/>
    </location>
</feature>
<feature type="compositionally biased region" description="Basic and acidic residues" evidence="13">
    <location>
        <begin position="4371"/>
        <end position="4392"/>
    </location>
</feature>
<dbReference type="Pfam" id="PF00059">
    <property type="entry name" value="Lectin_C"/>
    <property type="match status" value="1"/>
</dbReference>
<feature type="transmembrane region" description="Helical" evidence="14">
    <location>
        <begin position="3497"/>
        <end position="3516"/>
    </location>
</feature>
<keyword evidence="11" id="KW-0966">Cell projection</keyword>
<evidence type="ECO:0000256" key="13">
    <source>
        <dbReference type="SAM" id="MobiDB-lite"/>
    </source>
</evidence>
<feature type="domain" description="PKD" evidence="16">
    <location>
        <begin position="1498"/>
        <end position="1560"/>
    </location>
</feature>
<dbReference type="PANTHER" id="PTHR10877:SF150">
    <property type="entry name" value="REJ DOMAIN-CONTAINING PROTEIN"/>
    <property type="match status" value="1"/>
</dbReference>
<keyword evidence="4" id="KW-1003">Cell membrane</keyword>
<dbReference type="Gene3D" id="1.10.287.70">
    <property type="match status" value="1"/>
</dbReference>
<evidence type="ECO:0000256" key="4">
    <source>
        <dbReference type="ARBA" id="ARBA00022475"/>
    </source>
</evidence>
<dbReference type="SMART" id="SM00303">
    <property type="entry name" value="GPS"/>
    <property type="match status" value="1"/>
</dbReference>
<dbReference type="InterPro" id="IPR042060">
    <property type="entry name" value="PLAT_polycystin1"/>
</dbReference>
<dbReference type="EMBL" id="CALNXK010000005">
    <property type="protein sequence ID" value="CAH3036844.1"/>
    <property type="molecule type" value="Genomic_DNA"/>
</dbReference>
<dbReference type="InterPro" id="IPR035986">
    <property type="entry name" value="PKD_dom_sf"/>
</dbReference>
<feature type="compositionally biased region" description="Acidic residues" evidence="13">
    <location>
        <begin position="3871"/>
        <end position="3890"/>
    </location>
</feature>
<name>A0ABN8MXI2_9CNID</name>
<evidence type="ECO:0000259" key="15">
    <source>
        <dbReference type="PROSITE" id="PS50041"/>
    </source>
</evidence>
<evidence type="ECO:0000259" key="17">
    <source>
        <dbReference type="PROSITE" id="PS50095"/>
    </source>
</evidence>
<dbReference type="InterPro" id="IPR051223">
    <property type="entry name" value="Polycystin"/>
</dbReference>
<dbReference type="InterPro" id="IPR013122">
    <property type="entry name" value="PKD1_2_channel"/>
</dbReference>
<evidence type="ECO:0000256" key="14">
    <source>
        <dbReference type="SAM" id="Phobius"/>
    </source>
</evidence>
<feature type="compositionally biased region" description="Basic residues" evidence="13">
    <location>
        <begin position="4337"/>
        <end position="4348"/>
    </location>
</feature>
<gene>
    <name evidence="20" type="ORF">PLOB_00035373</name>
</gene>
<dbReference type="Gene3D" id="2.60.40.10">
    <property type="entry name" value="Immunoglobulins"/>
    <property type="match status" value="2"/>
</dbReference>
<dbReference type="InterPro" id="IPR001304">
    <property type="entry name" value="C-type_lectin-like"/>
</dbReference>
<evidence type="ECO:0000256" key="8">
    <source>
        <dbReference type="ARBA" id="ARBA00023069"/>
    </source>
</evidence>
<feature type="region of interest" description="Disordered" evidence="13">
    <location>
        <begin position="4003"/>
        <end position="4029"/>
    </location>
</feature>
<dbReference type="Pfam" id="PF12248">
    <property type="entry name" value="Methyltransf_FA"/>
    <property type="match status" value="1"/>
</dbReference>
<feature type="compositionally biased region" description="Basic and acidic residues" evidence="13">
    <location>
        <begin position="3892"/>
        <end position="3908"/>
    </location>
</feature>
<dbReference type="Pfam" id="PF24135">
    <property type="entry name" value="DUF7402"/>
    <property type="match status" value="1"/>
</dbReference>
<feature type="compositionally biased region" description="Low complexity" evidence="13">
    <location>
        <begin position="3909"/>
        <end position="3920"/>
    </location>
</feature>
<feature type="domain" description="PKD" evidence="16">
    <location>
        <begin position="1383"/>
        <end position="1452"/>
    </location>
</feature>
<feature type="transmembrane region" description="Helical" evidence="14">
    <location>
        <begin position="3585"/>
        <end position="3606"/>
    </location>
</feature>
<evidence type="ECO:0000256" key="6">
    <source>
        <dbReference type="ARBA" id="ARBA00022729"/>
    </source>
</evidence>
<dbReference type="InterPro" id="IPR013783">
    <property type="entry name" value="Ig-like_fold"/>
</dbReference>
<evidence type="ECO:0000256" key="9">
    <source>
        <dbReference type="ARBA" id="ARBA00023136"/>
    </source>
</evidence>
<reference evidence="20 21" key="1">
    <citation type="submission" date="2022-05" db="EMBL/GenBank/DDBJ databases">
        <authorList>
            <consortium name="Genoscope - CEA"/>
            <person name="William W."/>
        </authorList>
    </citation>
    <scope>NUCLEOTIDE SEQUENCE [LARGE SCALE GENOMIC DNA]</scope>
</reference>
<dbReference type="Gene3D" id="2.60.60.20">
    <property type="entry name" value="PLAT/LH2 domain"/>
    <property type="match status" value="1"/>
</dbReference>
<comment type="similarity">
    <text evidence="3">Belongs to the polycystin family.</text>
</comment>
<feature type="region of interest" description="Disordered" evidence="13">
    <location>
        <begin position="4047"/>
        <end position="4392"/>
    </location>
</feature>
<keyword evidence="6" id="KW-0732">Signal</keyword>
<comment type="subcellular location">
    <subcellularLocation>
        <location evidence="2">Cell membrane</location>
        <topology evidence="2">Multi-pass membrane protein</topology>
    </subcellularLocation>
    <subcellularLocation>
        <location evidence="1">Cell projection</location>
        <location evidence="1">Cilium</location>
    </subcellularLocation>
</comment>
<dbReference type="InterPro" id="IPR013320">
    <property type="entry name" value="ConA-like_dom_sf"/>
</dbReference>
<evidence type="ECO:0000256" key="2">
    <source>
        <dbReference type="ARBA" id="ARBA00004651"/>
    </source>
</evidence>
<dbReference type="SMART" id="SM00308">
    <property type="entry name" value="LH2"/>
    <property type="match status" value="1"/>
</dbReference>
<feature type="transmembrane region" description="Helical" evidence="14">
    <location>
        <begin position="2992"/>
        <end position="3013"/>
    </location>
</feature>
<evidence type="ECO:0000256" key="7">
    <source>
        <dbReference type="ARBA" id="ARBA00022989"/>
    </source>
</evidence>
<dbReference type="InterPro" id="IPR022041">
    <property type="entry name" value="Methyltransf_FA"/>
</dbReference>
<dbReference type="InterPro" id="IPR001024">
    <property type="entry name" value="PLAT/LH2_dom"/>
</dbReference>
<feature type="domain" description="REJ" evidence="18">
    <location>
        <begin position="1954"/>
        <end position="2230"/>
    </location>
</feature>
<dbReference type="PROSITE" id="PS50095">
    <property type="entry name" value="PLAT"/>
    <property type="match status" value="1"/>
</dbReference>
<dbReference type="InterPro" id="IPR022409">
    <property type="entry name" value="PKD/Chitinase_dom"/>
</dbReference>
<evidence type="ECO:0000256" key="5">
    <source>
        <dbReference type="ARBA" id="ARBA00022692"/>
    </source>
</evidence>
<evidence type="ECO:0000256" key="10">
    <source>
        <dbReference type="ARBA" id="ARBA00023180"/>
    </source>
</evidence>
<dbReference type="InterPro" id="IPR000601">
    <property type="entry name" value="PKD_dom"/>
</dbReference>
<dbReference type="CDD" id="cd00146">
    <property type="entry name" value="PKD"/>
    <property type="match status" value="3"/>
</dbReference>
<dbReference type="PROSITE" id="PS51212">
    <property type="entry name" value="WSC"/>
    <property type="match status" value="1"/>
</dbReference>